<sequence length="292" mass="33815">MIENKDTNPSKIIYKYFGIERISFFSEKMIRYTQPGDLNDPFECNPNITTLSSTAERHEFVNLELPSIIQSEYFRLTPEQKAKISLKDFTEILNKKITESHLANIENQLTPDLKRIAYDTFSRKIGVLCLSEAKNSLLMWAHYAQNHKGFVVGLDTEHPHFHQKKNETDEFRHLRKVLYSSERPSKSLKSTSPEDMLLTKSSDWSYEKEWRIFRALSESEQKIVQPNFDIHLFSIQPECIAEVLIGARATADTIQSIKNVIRSDSSLNHVSVKQAFLHDQKFELEFATLAPS</sequence>
<dbReference type="EMBL" id="SUMF01000016">
    <property type="protein sequence ID" value="TJZ71705.1"/>
    <property type="molecule type" value="Genomic_DNA"/>
</dbReference>
<dbReference type="InterPro" id="IPR021352">
    <property type="entry name" value="DUF2971"/>
</dbReference>
<dbReference type="RefSeq" id="WP_136773953.1">
    <property type="nucleotide sequence ID" value="NZ_SUMF01000016.1"/>
</dbReference>
<dbReference type="Proteomes" id="UP000310016">
    <property type="component" value="Unassembled WGS sequence"/>
</dbReference>
<reference evidence="1 2" key="1">
    <citation type="submission" date="2019-04" db="EMBL/GenBank/DDBJ databases">
        <title>Chitiniphilus eburnea sp. nov., a novel chitinolytic bacterium isolated from aquaculture sludge.</title>
        <authorList>
            <person name="Sheng M."/>
        </authorList>
    </citation>
    <scope>NUCLEOTIDE SEQUENCE [LARGE SCALE GENOMIC DNA]</scope>
    <source>
        <strain evidence="1 2">HX-2-15</strain>
    </source>
</reference>
<dbReference type="AlphaFoldDB" id="A0A4U0PTJ6"/>
<name>A0A4U0PTJ6_9NEIS</name>
<proteinExistence type="predicted"/>
<evidence type="ECO:0000313" key="1">
    <source>
        <dbReference type="EMBL" id="TJZ71705.1"/>
    </source>
</evidence>
<keyword evidence="2" id="KW-1185">Reference proteome</keyword>
<accession>A0A4U0PTJ6</accession>
<organism evidence="1 2">
    <name type="scientific">Chitiniphilus eburneus</name>
    <dbReference type="NCBI Taxonomy" id="2571148"/>
    <lineage>
        <taxon>Bacteria</taxon>
        <taxon>Pseudomonadati</taxon>
        <taxon>Pseudomonadota</taxon>
        <taxon>Betaproteobacteria</taxon>
        <taxon>Neisseriales</taxon>
        <taxon>Chitinibacteraceae</taxon>
        <taxon>Chitiniphilus</taxon>
    </lineage>
</organism>
<dbReference type="Pfam" id="PF11185">
    <property type="entry name" value="DUF2971"/>
    <property type="match status" value="1"/>
</dbReference>
<comment type="caution">
    <text evidence="1">The sequence shown here is derived from an EMBL/GenBank/DDBJ whole genome shotgun (WGS) entry which is preliminary data.</text>
</comment>
<evidence type="ECO:0000313" key="2">
    <source>
        <dbReference type="Proteomes" id="UP000310016"/>
    </source>
</evidence>
<gene>
    <name evidence="1" type="ORF">FAZ21_13435</name>
</gene>
<protein>
    <submittedName>
        <fullName evidence="1">DUF2971 domain-containing protein</fullName>
    </submittedName>
</protein>
<dbReference type="OrthoDB" id="4119964at2"/>